<dbReference type="SUPFAM" id="SSF52540">
    <property type="entry name" value="P-loop containing nucleoside triphosphate hydrolases"/>
    <property type="match status" value="1"/>
</dbReference>
<evidence type="ECO:0000259" key="2">
    <source>
        <dbReference type="Pfam" id="PF13086"/>
    </source>
</evidence>
<dbReference type="InterPro" id="IPR047187">
    <property type="entry name" value="SF1_C_Upf1"/>
</dbReference>
<dbReference type="InterPro" id="IPR041679">
    <property type="entry name" value="DNA2/NAM7-like_C"/>
</dbReference>
<dbReference type="EMBL" id="JBEDUW010000004">
    <property type="protein sequence ID" value="KAK9932496.1"/>
    <property type="molecule type" value="Genomic_DNA"/>
</dbReference>
<dbReference type="CDD" id="cd18808">
    <property type="entry name" value="SF1_C_Upf1"/>
    <property type="match status" value="1"/>
</dbReference>
<feature type="domain" description="DNA2/NAM7 helicase helicase" evidence="2">
    <location>
        <begin position="438"/>
        <end position="514"/>
    </location>
</feature>
<feature type="domain" description="DNA2/NAM7 helicase helicase" evidence="2">
    <location>
        <begin position="271"/>
        <end position="430"/>
    </location>
</feature>
<feature type="region of interest" description="Disordered" evidence="1">
    <location>
        <begin position="755"/>
        <end position="788"/>
    </location>
</feature>
<proteinExistence type="predicted"/>
<evidence type="ECO:0000313" key="4">
    <source>
        <dbReference type="EMBL" id="KAK9932496.1"/>
    </source>
</evidence>
<evidence type="ECO:0008006" key="6">
    <source>
        <dbReference type="Google" id="ProtNLM"/>
    </source>
</evidence>
<dbReference type="Pfam" id="PF13086">
    <property type="entry name" value="AAA_11"/>
    <property type="match status" value="2"/>
</dbReference>
<dbReference type="InterPro" id="IPR027417">
    <property type="entry name" value="P-loop_NTPase"/>
</dbReference>
<feature type="compositionally biased region" description="Acidic residues" evidence="1">
    <location>
        <begin position="774"/>
        <end position="788"/>
    </location>
</feature>
<reference evidence="4 5" key="1">
    <citation type="journal article" date="2023" name="G3 (Bethesda)">
        <title>A chromosome-length genome assembly and annotation of blackberry (Rubus argutus, cv. 'Hillquist').</title>
        <authorList>
            <person name="Bruna T."/>
            <person name="Aryal R."/>
            <person name="Dudchenko O."/>
            <person name="Sargent D.J."/>
            <person name="Mead D."/>
            <person name="Buti M."/>
            <person name="Cavallini A."/>
            <person name="Hytonen T."/>
            <person name="Andres J."/>
            <person name="Pham M."/>
            <person name="Weisz D."/>
            <person name="Mascagni F."/>
            <person name="Usai G."/>
            <person name="Natali L."/>
            <person name="Bassil N."/>
            <person name="Fernandez G.E."/>
            <person name="Lomsadze A."/>
            <person name="Armour M."/>
            <person name="Olukolu B."/>
            <person name="Poorten T."/>
            <person name="Britton C."/>
            <person name="Davik J."/>
            <person name="Ashrafi H."/>
            <person name="Aiden E.L."/>
            <person name="Borodovsky M."/>
            <person name="Worthington M."/>
        </authorList>
    </citation>
    <scope>NUCLEOTIDE SEQUENCE [LARGE SCALE GENOMIC DNA]</scope>
    <source>
        <strain evidence="4">PI 553951</strain>
    </source>
</reference>
<dbReference type="Proteomes" id="UP001457282">
    <property type="component" value="Unassembled WGS sequence"/>
</dbReference>
<sequence length="788" mass="88903">MAVEKHKPRDEASCLARFHRIILSWDFIRLVNEAKVKQQNKDKGKIDESLGFRQVKNSYSDVDDYISTYEPLLFEEIKAEIVSKQNEIGAAKRSCVNQCKEDEDGFHLATVQVKEEEDVKESEPLKPFDLLLLSKPLYSKPQQEEQQMLPEENSFKKYAFALVERSQADYIQIRMYLAGEVRNLNTDIVESCPRLSEVRSLVTSTDEGDKLFDIRKICRLSTVAREYIALRSIGSLPYKDIILAASEKNLDAEGQAWKVSRPLEEFINDSLNESQQKAIQAGLSRKPFILIQGPPGTGKTQTILALLSVILHATPARVQARVALLDIKREPKLSIQEKFNHWQRASPWLSGSNPREKIMPVNEVVSSTRKYRVRVLVCAPSNSALDEIVLRVINNGVRDESDHSYNPKIVRIGVRAHHSIQAVSMDELEAWRGAKERDGGDDSLRAVILEEAVIVFSTLSSSAHFSKWDRGFDVVIIDEAAQAVELATLVPLANGCKQVYLIGDPVQLPATVKSTTAVKFGYGRSMFERFQKAGYPVTMLKMQYRMHPEIRSFPSGEFYEDSLEDGPNIIEQTKRSWHEYRCFGPFNFFDLHEGKEVNTPGGSWVNVDEVEFVFLLYHNSLERTFQSTFGVDSEKVVDITTVDGCQGREKDVAIFSCVRASKKGSIGFVEDYRRMNVGITRAKSSILVVGSASTLRKGIHWNNLVENTEKRQCLVKVSKPYTAFFSDDSLESMRTKEEVSPNEEVQIDELDYSIPSYNVGDAGEAQGDDNVYGDGDDMDMDDGGFGDD</sequence>
<name>A0AAW1X8C7_RUBAR</name>
<evidence type="ECO:0000313" key="5">
    <source>
        <dbReference type="Proteomes" id="UP001457282"/>
    </source>
</evidence>
<accession>A0AAW1X8C7</accession>
<evidence type="ECO:0000259" key="3">
    <source>
        <dbReference type="Pfam" id="PF13087"/>
    </source>
</evidence>
<dbReference type="CDD" id="cd18042">
    <property type="entry name" value="DEXXQc_SETX"/>
    <property type="match status" value="1"/>
</dbReference>
<dbReference type="PANTHER" id="PTHR10887">
    <property type="entry name" value="DNA2/NAM7 HELICASE FAMILY"/>
    <property type="match status" value="1"/>
</dbReference>
<dbReference type="GO" id="GO:0004386">
    <property type="term" value="F:helicase activity"/>
    <property type="evidence" value="ECO:0007669"/>
    <property type="project" value="InterPro"/>
</dbReference>
<feature type="domain" description="DNA2/NAM7 helicase-like C-terminal" evidence="3">
    <location>
        <begin position="623"/>
        <end position="692"/>
    </location>
</feature>
<dbReference type="Pfam" id="PF13087">
    <property type="entry name" value="AAA_12"/>
    <property type="match status" value="2"/>
</dbReference>
<dbReference type="AlphaFoldDB" id="A0AAW1X8C7"/>
<keyword evidence="5" id="KW-1185">Reference proteome</keyword>
<feature type="domain" description="DNA2/NAM7 helicase-like C-terminal" evidence="3">
    <location>
        <begin position="522"/>
        <end position="619"/>
    </location>
</feature>
<dbReference type="PANTHER" id="PTHR10887:SF538">
    <property type="entry name" value="HELICASE MAGATAMA 3-RELATED"/>
    <property type="match status" value="1"/>
</dbReference>
<dbReference type="InterPro" id="IPR041677">
    <property type="entry name" value="DNA2/NAM7_AAA_11"/>
</dbReference>
<gene>
    <name evidence="4" type="ORF">M0R45_019731</name>
</gene>
<protein>
    <recommendedName>
        <fullName evidence="6">Helicase MAGATAMA 3</fullName>
    </recommendedName>
</protein>
<comment type="caution">
    <text evidence="4">The sequence shown here is derived from an EMBL/GenBank/DDBJ whole genome shotgun (WGS) entry which is preliminary data.</text>
</comment>
<dbReference type="InterPro" id="IPR045055">
    <property type="entry name" value="DNA2/NAM7-like"/>
</dbReference>
<dbReference type="Gene3D" id="3.40.50.300">
    <property type="entry name" value="P-loop containing nucleotide triphosphate hydrolases"/>
    <property type="match status" value="2"/>
</dbReference>
<evidence type="ECO:0000256" key="1">
    <source>
        <dbReference type="SAM" id="MobiDB-lite"/>
    </source>
</evidence>
<organism evidence="4 5">
    <name type="scientific">Rubus argutus</name>
    <name type="common">Southern blackberry</name>
    <dbReference type="NCBI Taxonomy" id="59490"/>
    <lineage>
        <taxon>Eukaryota</taxon>
        <taxon>Viridiplantae</taxon>
        <taxon>Streptophyta</taxon>
        <taxon>Embryophyta</taxon>
        <taxon>Tracheophyta</taxon>
        <taxon>Spermatophyta</taxon>
        <taxon>Magnoliopsida</taxon>
        <taxon>eudicotyledons</taxon>
        <taxon>Gunneridae</taxon>
        <taxon>Pentapetalae</taxon>
        <taxon>rosids</taxon>
        <taxon>fabids</taxon>
        <taxon>Rosales</taxon>
        <taxon>Rosaceae</taxon>
        <taxon>Rosoideae</taxon>
        <taxon>Rosoideae incertae sedis</taxon>
        <taxon>Rubus</taxon>
    </lineage>
</organism>